<evidence type="ECO:0000259" key="5">
    <source>
        <dbReference type="SMART" id="SM00563"/>
    </source>
</evidence>
<feature type="transmembrane region" description="Helical" evidence="4">
    <location>
        <begin position="389"/>
        <end position="415"/>
    </location>
</feature>
<dbReference type="InterPro" id="IPR002123">
    <property type="entry name" value="Plipid/glycerol_acylTrfase"/>
</dbReference>
<name>A0A1Q2U6U0_9STRA</name>
<keyword evidence="4" id="KW-0472">Membrane</keyword>
<dbReference type="SUPFAM" id="SSF69593">
    <property type="entry name" value="Glycerol-3-phosphate (1)-acyltransferase"/>
    <property type="match status" value="1"/>
</dbReference>
<evidence type="ECO:0000256" key="4">
    <source>
        <dbReference type="SAM" id="Phobius"/>
    </source>
</evidence>
<proteinExistence type="evidence at transcript level"/>
<gene>
    <name evidence="6" type="primary">LPAT2</name>
</gene>
<feature type="domain" description="Phospholipid/glycerol acyltransferase" evidence="5">
    <location>
        <begin position="105"/>
        <end position="222"/>
    </location>
</feature>
<sequence>MSGPADARGPARVSDTIIGAPDRHHVGLTILVALLLSAFCFCEFFMLPVAMALLPVPGTTSRKLLRRWEGLVAKTWLSFGGWLLENVGGVKLILTGDSILPGDRVLILSNHRTRIDWMFLWCWAARFDLLSSYRVILKSSLRTFPWWGWGMSLCLFPFIHRGSNNRDADLTRIEHICQYLSELGVPNSLILFPEGTDLSQSNQKRDRDYALAKNLPIYHNVLHPRSGAFIASLTAMRPHLDAVVDLTIGYVDYTPGERPSELSLLKGRLPHEVHINMKRWDIKTTPLLRENPSDRAEQFLRESFDRKEALLTAFYSNNTDTSGGGLKQTSSLLVSSSSSPFSNSSAPLGFPSFSSPSTSVASSYNEPVYVHNAHWTYGKGLLGTGIAMALVLMLACCLPAVAFCGYSIVVFLLFVTVNSVWEGFDTLELNLAVWWGGQAGQTKQE</sequence>
<accession>A0A1Q2U6U0</accession>
<evidence type="ECO:0000256" key="3">
    <source>
        <dbReference type="ARBA" id="ARBA00023315"/>
    </source>
</evidence>
<comment type="similarity">
    <text evidence="1">Belongs to the 1-acyl-sn-glycerol-3-phosphate acyltransferase family.</text>
</comment>
<keyword evidence="4" id="KW-0812">Transmembrane</keyword>
<protein>
    <submittedName>
        <fullName evidence="6">Lysophosphatidate acyltransferase 2</fullName>
    </submittedName>
</protein>
<dbReference type="GO" id="GO:0016746">
    <property type="term" value="F:acyltransferase activity"/>
    <property type="evidence" value="ECO:0007669"/>
    <property type="project" value="UniProtKB-KW"/>
</dbReference>
<keyword evidence="2 6" id="KW-0808">Transferase</keyword>
<dbReference type="GO" id="GO:0012505">
    <property type="term" value="C:endomembrane system"/>
    <property type="evidence" value="ECO:0007669"/>
    <property type="project" value="TreeGrafter"/>
</dbReference>
<organism evidence="6">
    <name type="scientific">Nannochloropsis oceanica</name>
    <dbReference type="NCBI Taxonomy" id="145522"/>
    <lineage>
        <taxon>Eukaryota</taxon>
        <taxon>Sar</taxon>
        <taxon>Stramenopiles</taxon>
        <taxon>Ochrophyta</taxon>
        <taxon>Eustigmatophyceae</taxon>
        <taxon>Eustigmatales</taxon>
        <taxon>Monodopsidaceae</taxon>
        <taxon>Nannochloropsis</taxon>
    </lineage>
</organism>
<dbReference type="Pfam" id="PF01553">
    <property type="entry name" value="Acyltransferase"/>
    <property type="match status" value="1"/>
</dbReference>
<feature type="transmembrane region" description="Helical" evidence="4">
    <location>
        <begin position="30"/>
        <end position="56"/>
    </location>
</feature>
<dbReference type="PANTHER" id="PTHR10983">
    <property type="entry name" value="1-ACYLGLYCEROL-3-PHOSPHATE ACYLTRANSFERASE-RELATED"/>
    <property type="match status" value="1"/>
</dbReference>
<keyword evidence="4" id="KW-1133">Transmembrane helix</keyword>
<keyword evidence="3 6" id="KW-0012">Acyltransferase</keyword>
<evidence type="ECO:0000256" key="1">
    <source>
        <dbReference type="ARBA" id="ARBA00008655"/>
    </source>
</evidence>
<dbReference type="EMBL" id="LC107611">
    <property type="protein sequence ID" value="BAW99690.1"/>
    <property type="molecule type" value="mRNA"/>
</dbReference>
<dbReference type="PANTHER" id="PTHR10983:SF16">
    <property type="entry name" value="LYSOCARDIOLIPIN ACYLTRANSFERASE 1"/>
    <property type="match status" value="1"/>
</dbReference>
<dbReference type="InterPro" id="IPR032098">
    <property type="entry name" value="Acyltransf_C"/>
</dbReference>
<evidence type="ECO:0000256" key="2">
    <source>
        <dbReference type="ARBA" id="ARBA00022679"/>
    </source>
</evidence>
<dbReference type="Pfam" id="PF16076">
    <property type="entry name" value="Acyltransf_C"/>
    <property type="match status" value="1"/>
</dbReference>
<dbReference type="CDD" id="cd07990">
    <property type="entry name" value="LPLAT_LCLAT1-like"/>
    <property type="match status" value="1"/>
</dbReference>
<evidence type="ECO:0000313" key="6">
    <source>
        <dbReference type="EMBL" id="BAW99690.1"/>
    </source>
</evidence>
<reference evidence="6" key="1">
    <citation type="journal article" date="2017" name="Plant J.">
        <title>Differently localized lysophosphatidic acid acyltransferases crucial for triacylglycerol biosynthesis in the oleaginous alga Nannochloropsis.</title>
        <authorList>
            <person name="Nobusawa T."/>
            <person name="Hori K."/>
            <person name="Mori H."/>
            <person name="Kurokawa K."/>
            <person name="Ohta H."/>
        </authorList>
    </citation>
    <scope>NUCLEOTIDE SEQUENCE</scope>
    <source>
        <strain evidence="6">NIES-2145</strain>
    </source>
</reference>
<dbReference type="SMART" id="SM00563">
    <property type="entry name" value="PlsC"/>
    <property type="match status" value="1"/>
</dbReference>
<dbReference type="AlphaFoldDB" id="A0A1Q2U6U0"/>